<evidence type="ECO:0000256" key="2">
    <source>
        <dbReference type="ARBA" id="ARBA00022771"/>
    </source>
</evidence>
<dbReference type="Gene3D" id="2.20.25.240">
    <property type="match status" value="1"/>
</dbReference>
<keyword evidence="1" id="KW-0479">Metal-binding</keyword>
<accession>A0A9P0J8U2</accession>
<keyword evidence="3" id="KW-0862">Zinc</keyword>
<dbReference type="Pfam" id="PF04500">
    <property type="entry name" value="FLYWCH"/>
    <property type="match status" value="1"/>
</dbReference>
<protein>
    <recommendedName>
        <fullName evidence="4">FLYWCH-type domain-containing protein</fullName>
    </recommendedName>
</protein>
<gene>
    <name evidence="5" type="ORF">APHIGO_LOCUS8698</name>
</gene>
<dbReference type="Proteomes" id="UP001154329">
    <property type="component" value="Chromosome 3"/>
</dbReference>
<evidence type="ECO:0000256" key="1">
    <source>
        <dbReference type="ARBA" id="ARBA00022723"/>
    </source>
</evidence>
<reference evidence="5" key="1">
    <citation type="submission" date="2022-02" db="EMBL/GenBank/DDBJ databases">
        <authorList>
            <person name="King R."/>
        </authorList>
    </citation>
    <scope>NUCLEOTIDE SEQUENCE</scope>
</reference>
<evidence type="ECO:0000313" key="5">
    <source>
        <dbReference type="EMBL" id="CAH1732137.1"/>
    </source>
</evidence>
<dbReference type="AlphaFoldDB" id="A0A9P0J8U2"/>
<evidence type="ECO:0000256" key="3">
    <source>
        <dbReference type="ARBA" id="ARBA00022833"/>
    </source>
</evidence>
<evidence type="ECO:0000259" key="4">
    <source>
        <dbReference type="Pfam" id="PF04500"/>
    </source>
</evidence>
<keyword evidence="2" id="KW-0863">Zinc-finger</keyword>
<dbReference type="InterPro" id="IPR007588">
    <property type="entry name" value="Znf_FLYWCH"/>
</dbReference>
<sequence length="477" mass="56017">MSVIIMEPINEVRTITSQRKTTLLVVNDFKYRFIKKTKDSLMSWRCTRKTCKASLLMESNYTVLSTKGNHEHPKENKIELQDLRERCKQKALESLSTKPSNLLRAELLKSPIATNYKNIRSIRKAIYNERRKLFSTFSKSIDQVFLQLKKMKYNSCYMYKNKDFVYIPNTDDFICLTTQENLNFMVNNCDEYFTEGNIDYAPKFFLQMYTIYSMKNGFYLPLVYFFLKNKTKNTYEIIWKFLNKLCVELCSIPLTVQKLYLDFDKNVHGAAINVFPGVALIGCHFHYHQCLWHKINEHSQLRYPYMKNDDDFGKWIKMFYGLTFLPPNEIEDAFIELISICPNHKNGIIFSDYILETFVSPNSIFPPNVWASEPSLNSSLRTINGPESFHRTFDGQFYARRPQVPKVISILIQTQAKTSTKLHSIAQEGSVNKMTKEDTLLYDKIISLYNNYKNNKTPDTLISYLIELSQLYKQGRI</sequence>
<dbReference type="GO" id="GO:0008270">
    <property type="term" value="F:zinc ion binding"/>
    <property type="evidence" value="ECO:0007669"/>
    <property type="project" value="UniProtKB-KW"/>
</dbReference>
<evidence type="ECO:0000313" key="6">
    <source>
        <dbReference type="Proteomes" id="UP001154329"/>
    </source>
</evidence>
<proteinExistence type="predicted"/>
<name>A0A9P0J8U2_APHGO</name>
<reference evidence="5" key="2">
    <citation type="submission" date="2022-10" db="EMBL/GenBank/DDBJ databases">
        <authorList>
            <consortium name="ENA_rothamsted_submissions"/>
            <consortium name="culmorum"/>
            <person name="King R."/>
        </authorList>
    </citation>
    <scope>NUCLEOTIDE SEQUENCE</scope>
</reference>
<organism evidence="5 6">
    <name type="scientific">Aphis gossypii</name>
    <name type="common">Cotton aphid</name>
    <dbReference type="NCBI Taxonomy" id="80765"/>
    <lineage>
        <taxon>Eukaryota</taxon>
        <taxon>Metazoa</taxon>
        <taxon>Ecdysozoa</taxon>
        <taxon>Arthropoda</taxon>
        <taxon>Hexapoda</taxon>
        <taxon>Insecta</taxon>
        <taxon>Pterygota</taxon>
        <taxon>Neoptera</taxon>
        <taxon>Paraneoptera</taxon>
        <taxon>Hemiptera</taxon>
        <taxon>Sternorrhyncha</taxon>
        <taxon>Aphidomorpha</taxon>
        <taxon>Aphidoidea</taxon>
        <taxon>Aphididae</taxon>
        <taxon>Aphidini</taxon>
        <taxon>Aphis</taxon>
        <taxon>Aphis</taxon>
    </lineage>
</organism>
<dbReference type="EMBL" id="OU899036">
    <property type="protein sequence ID" value="CAH1732137.1"/>
    <property type="molecule type" value="Genomic_DNA"/>
</dbReference>
<feature type="domain" description="FLYWCH-type" evidence="4">
    <location>
        <begin position="15"/>
        <end position="72"/>
    </location>
</feature>
<keyword evidence="6" id="KW-1185">Reference proteome</keyword>